<protein>
    <recommendedName>
        <fullName evidence="9">Alpha-1,4 glucan phosphorylase</fullName>
        <ecNumber evidence="9">2.4.1.1</ecNumber>
    </recommendedName>
</protein>
<evidence type="ECO:0000313" key="11">
    <source>
        <dbReference type="Proteomes" id="UP000769157"/>
    </source>
</evidence>
<dbReference type="OrthoDB" id="9215500at2759"/>
<dbReference type="FunFam" id="3.40.50.2000:FF:000003">
    <property type="entry name" value="Alpha-1,4 glucan phosphorylase"/>
    <property type="match status" value="1"/>
</dbReference>
<evidence type="ECO:0000256" key="5">
    <source>
        <dbReference type="ARBA" id="ARBA00022676"/>
    </source>
</evidence>
<dbReference type="Proteomes" id="UP000769157">
    <property type="component" value="Unassembled WGS sequence"/>
</dbReference>
<dbReference type="GeneID" id="70236062"/>
<dbReference type="EMBL" id="JAEUBE010000295">
    <property type="protein sequence ID" value="KAH3665908.1"/>
    <property type="molecule type" value="Genomic_DNA"/>
</dbReference>
<evidence type="ECO:0000256" key="1">
    <source>
        <dbReference type="ARBA" id="ARBA00001275"/>
    </source>
</evidence>
<dbReference type="PANTHER" id="PTHR11468:SF3">
    <property type="entry name" value="GLYCOGEN PHOSPHORYLASE, LIVER FORM"/>
    <property type="match status" value="1"/>
</dbReference>
<reference evidence="10" key="2">
    <citation type="submission" date="2021-01" db="EMBL/GenBank/DDBJ databases">
        <authorList>
            <person name="Schikora-Tamarit M.A."/>
        </authorList>
    </citation>
    <scope>NUCLEOTIDE SEQUENCE</scope>
    <source>
        <strain evidence="10">CBS6075</strain>
    </source>
</reference>
<dbReference type="NCBIfam" id="TIGR02093">
    <property type="entry name" value="P_ylase"/>
    <property type="match status" value="1"/>
</dbReference>
<evidence type="ECO:0000256" key="3">
    <source>
        <dbReference type="ARBA" id="ARBA00006047"/>
    </source>
</evidence>
<comment type="catalytic activity">
    <reaction evidence="1 9">
        <text>[(1-&gt;4)-alpha-D-glucosyl](n) + phosphate = [(1-&gt;4)-alpha-D-glucosyl](n-1) + alpha-D-glucose 1-phosphate</text>
        <dbReference type="Rhea" id="RHEA:41732"/>
        <dbReference type="Rhea" id="RHEA-COMP:9584"/>
        <dbReference type="Rhea" id="RHEA-COMP:9586"/>
        <dbReference type="ChEBI" id="CHEBI:15444"/>
        <dbReference type="ChEBI" id="CHEBI:43474"/>
        <dbReference type="ChEBI" id="CHEBI:58601"/>
        <dbReference type="EC" id="2.4.1.1"/>
    </reaction>
</comment>
<evidence type="ECO:0000256" key="7">
    <source>
        <dbReference type="ARBA" id="ARBA00022898"/>
    </source>
</evidence>
<dbReference type="InterPro" id="IPR000811">
    <property type="entry name" value="Glyco_trans_35"/>
</dbReference>
<sequence>MSDPRDSFPAHKRSLTGFTPTEIKAIDNSIPIKAREAWQRFGTKEFQSSDELEARIIDHVETSLARSMYNCDDLAAYQSLSSSIRDKLILRWNKTQQLHTIKEVKRVYYLSLEYLMGRALDNAMINLDIKDLCNKSTNELGFNLEDLIETEPDAGLGNGGLGRLAACFVDSLSTGNYPGWGYGLRYNYGIFAQKIINGYQVETPDYWLKFGNPWEIPRTEIQIPVDFYGYVSTIKDEKTGALSKQWKGGEQVLAVAYDFPVPGYSTSNVNNLRMWSSQPTREFDFQKFNEGDYSNSVVQQQRAESITAVLYPNDNFYQGKELRLKQQYFWVAASLHDIVRRFIKTKKPFSQFPNYVAIQLNDTHPTIAVVELQRILVDLQKVDWDEAWDIVIKTFGYTNHTVMSEALEKWPLELFANLLPRHLEIIYEVNLRFLQKVEKLFPNERDLLTRVSVIEESSPKNIQMAHLAIIGSHKVNGVAELHSELIKTTIFKDFVRIYGAEKFTNVTNGITPRRWLRQANPKLSDLIASKLGGYDYLLKLEKLKNLEKFLDDTEFKKDWLEVKRYNKARLTSLVKTLTGIEINPNSMFDIQVKRIHEYKRQQLNIFGVIWRYLQIKATPPSERSTKWAPKVSLIGGKAAPGYCAAKKIIKLVNAVSDVVNNDPEIGDLLKVVFIPDYNVSKAEIICPASDISEHISTAGTEASGTSNMKFVLNGGLIIGTVDGANVEITREIGEDQIFLFGNLSEDVDELRHEHQMGRLDIPDALNQVFDALQSGLFGIYDEYKSLVDNIKYHGDYYLVSDDFESYLEAQSTIDQEYRDKDNWVRKSIISVANMGFFSSDRCLTEVAPDTRVHQFFFKLEHDIVFGTFCALVVFVPSGKRAVGVDKGDKLVQSEVFLKEENWSVVELAGLCCFFSFGSRECSLFEFHQLHILEPLVLFKQVGGVLEPRVVPFLALVPVRLHVVWIVSGVFEINIVQELVLENGLYVQPKCQCSVDRENSCRLVQKPGRIHPMDALGSGEQINRAGLDHVQVFCFSDLELDLAAVEHGLALGNHAVAWIDAN</sequence>
<dbReference type="SUPFAM" id="SSF53756">
    <property type="entry name" value="UDP-Glycosyltransferase/glycogen phosphorylase"/>
    <property type="match status" value="1"/>
</dbReference>
<comment type="function">
    <text evidence="9">Allosteric enzyme that catalyzes the rate-limiting step in glycogen catabolism, the phosphorolytic cleavage of glycogen to produce glucose-1-phosphate, and plays a central role in maintaining cellular and organismal glucose homeostasis.</text>
</comment>
<keyword evidence="11" id="KW-1185">Reference proteome</keyword>
<keyword evidence="4" id="KW-0021">Allosteric enzyme</keyword>
<dbReference type="InterPro" id="IPR035090">
    <property type="entry name" value="Pyridoxal_P_attach_site"/>
</dbReference>
<gene>
    <name evidence="10" type="ORF">OGAPHI_004097</name>
</gene>
<comment type="caution">
    <text evidence="10">The sequence shown here is derived from an EMBL/GenBank/DDBJ whole genome shotgun (WGS) entry which is preliminary data.</text>
</comment>
<evidence type="ECO:0000313" key="10">
    <source>
        <dbReference type="EMBL" id="KAH3665908.1"/>
    </source>
</evidence>
<evidence type="ECO:0000256" key="2">
    <source>
        <dbReference type="ARBA" id="ARBA00001933"/>
    </source>
</evidence>
<dbReference type="PANTHER" id="PTHR11468">
    <property type="entry name" value="GLYCOGEN PHOSPHORYLASE"/>
    <property type="match status" value="1"/>
</dbReference>
<organism evidence="10 11">
    <name type="scientific">Ogataea philodendri</name>
    <dbReference type="NCBI Taxonomy" id="1378263"/>
    <lineage>
        <taxon>Eukaryota</taxon>
        <taxon>Fungi</taxon>
        <taxon>Dikarya</taxon>
        <taxon>Ascomycota</taxon>
        <taxon>Saccharomycotina</taxon>
        <taxon>Pichiomycetes</taxon>
        <taxon>Pichiales</taxon>
        <taxon>Pichiaceae</taxon>
        <taxon>Ogataea</taxon>
    </lineage>
</organism>
<keyword evidence="6 9" id="KW-0808">Transferase</keyword>
<keyword evidence="8 9" id="KW-0119">Carbohydrate metabolism</keyword>
<dbReference type="GO" id="GO:0005980">
    <property type="term" value="P:glycogen catabolic process"/>
    <property type="evidence" value="ECO:0007669"/>
    <property type="project" value="TreeGrafter"/>
</dbReference>
<reference evidence="10" key="1">
    <citation type="journal article" date="2021" name="Open Biol.">
        <title>Shared evolutionary footprints suggest mitochondrial oxidative damage underlies multiple complex I losses in fungi.</title>
        <authorList>
            <person name="Schikora-Tamarit M.A."/>
            <person name="Marcet-Houben M."/>
            <person name="Nosek J."/>
            <person name="Gabaldon T."/>
        </authorList>
    </citation>
    <scope>NUCLEOTIDE SEQUENCE</scope>
    <source>
        <strain evidence="10">CBS6075</strain>
    </source>
</reference>
<dbReference type="Gene3D" id="3.40.50.2000">
    <property type="entry name" value="Glycogen Phosphorylase B"/>
    <property type="match status" value="2"/>
</dbReference>
<dbReference type="FunFam" id="3.40.50.2000:FF:000002">
    <property type="entry name" value="Alpha-1,4 glucan phosphorylase"/>
    <property type="match status" value="1"/>
</dbReference>
<keyword evidence="5 9" id="KW-0328">Glycosyltransferase</keyword>
<dbReference type="GO" id="GO:0008184">
    <property type="term" value="F:glycogen phosphorylase activity"/>
    <property type="evidence" value="ECO:0007669"/>
    <property type="project" value="InterPro"/>
</dbReference>
<dbReference type="EC" id="2.4.1.1" evidence="9"/>
<dbReference type="PROSITE" id="PS00102">
    <property type="entry name" value="PHOSPHORYLASE"/>
    <property type="match status" value="1"/>
</dbReference>
<comment type="cofactor">
    <cofactor evidence="2 9">
        <name>pyridoxal 5'-phosphate</name>
        <dbReference type="ChEBI" id="CHEBI:597326"/>
    </cofactor>
</comment>
<accession>A0A9P8P5K0</accession>
<comment type="similarity">
    <text evidence="3 9">Belongs to the glycogen phosphorylase family.</text>
</comment>
<evidence type="ECO:0000256" key="9">
    <source>
        <dbReference type="RuleBase" id="RU000587"/>
    </source>
</evidence>
<dbReference type="RefSeq" id="XP_046061112.1">
    <property type="nucleotide sequence ID" value="XM_046205137.1"/>
</dbReference>
<proteinExistence type="inferred from homology"/>
<dbReference type="GO" id="GO:0005737">
    <property type="term" value="C:cytoplasm"/>
    <property type="evidence" value="ECO:0007669"/>
    <property type="project" value="TreeGrafter"/>
</dbReference>
<evidence type="ECO:0000256" key="4">
    <source>
        <dbReference type="ARBA" id="ARBA00022533"/>
    </source>
</evidence>
<dbReference type="AlphaFoldDB" id="A0A9P8P5K0"/>
<dbReference type="InterPro" id="IPR011833">
    <property type="entry name" value="Glycg_phsphrylas"/>
</dbReference>
<name>A0A9P8P5K0_9ASCO</name>
<dbReference type="CDD" id="cd04300">
    <property type="entry name" value="GT35_Glycogen_Phosphorylase"/>
    <property type="match status" value="1"/>
</dbReference>
<dbReference type="Pfam" id="PF00343">
    <property type="entry name" value="Phosphorylase"/>
    <property type="match status" value="1"/>
</dbReference>
<evidence type="ECO:0000256" key="8">
    <source>
        <dbReference type="ARBA" id="ARBA00023277"/>
    </source>
</evidence>
<evidence type="ECO:0000256" key="6">
    <source>
        <dbReference type="ARBA" id="ARBA00022679"/>
    </source>
</evidence>
<keyword evidence="7 9" id="KW-0663">Pyridoxal phosphate</keyword>
<dbReference type="GO" id="GO:0030170">
    <property type="term" value="F:pyridoxal phosphate binding"/>
    <property type="evidence" value="ECO:0007669"/>
    <property type="project" value="InterPro"/>
</dbReference>